<evidence type="ECO:0000259" key="5">
    <source>
        <dbReference type="PROSITE" id="PS50160"/>
    </source>
</evidence>
<keyword evidence="7" id="KW-1185">Reference proteome</keyword>
<dbReference type="SUPFAM" id="SSF56091">
    <property type="entry name" value="DNA ligase/mRNA capping enzyme, catalytic domain"/>
    <property type="match status" value="1"/>
</dbReference>
<protein>
    <recommendedName>
        <fullName evidence="2">DNA ligase (ATP)</fullName>
        <ecNumber evidence="2">6.5.1.1</ecNumber>
    </recommendedName>
</protein>
<dbReference type="InterPro" id="IPR012340">
    <property type="entry name" value="NA-bd_OB-fold"/>
</dbReference>
<proteinExistence type="inferred from homology"/>
<evidence type="ECO:0000256" key="1">
    <source>
        <dbReference type="ARBA" id="ARBA00007572"/>
    </source>
</evidence>
<dbReference type="Gene3D" id="2.40.50.140">
    <property type="entry name" value="Nucleic acid-binding proteins"/>
    <property type="match status" value="1"/>
</dbReference>
<dbReference type="AlphaFoldDB" id="A0A151AWG8"/>
<feature type="domain" description="ATP-dependent DNA ligase family profile" evidence="5">
    <location>
        <begin position="112"/>
        <end position="244"/>
    </location>
</feature>
<sequence>MMGENGGRLPVFQIKPMLAVAGRPFDSPDFIYEVKWDGYRCLAYLDRKTVLQSRNLLDITPAFPELAGLYHRVGMQPAVLDGEIVVPGEKGRPSFSRLQARGRLADPLKIRQAALQTPAVFVAFDLLYCRGENIMPQPLHWRKGLLQEAVQPGDNLVISSFIETHGTTFFAACARQGLEGVMAKAKESPYLPGRRSSHWRKIRHIRQGEFIIVGYEPGTGGRRLGALILGTYRQGRLAYRGKVGTGFDREEEQMLLGELKKLKEVPPPFGEPVPGLTRPRWVEPRLVCTVEYLEQTPDGRLRHPSYRGLRWDKEPGE</sequence>
<dbReference type="EC" id="6.5.1.1" evidence="2"/>
<dbReference type="GO" id="GO:0005524">
    <property type="term" value="F:ATP binding"/>
    <property type="evidence" value="ECO:0007669"/>
    <property type="project" value="InterPro"/>
</dbReference>
<dbReference type="Gene3D" id="3.30.470.30">
    <property type="entry name" value="DNA ligase/mRNA capping enzyme"/>
    <property type="match status" value="1"/>
</dbReference>
<evidence type="ECO:0000256" key="3">
    <source>
        <dbReference type="ARBA" id="ARBA00022598"/>
    </source>
</evidence>
<dbReference type="PATRIC" id="fig|1122241.3.peg.2019"/>
<keyword evidence="3" id="KW-0436">Ligase</keyword>
<dbReference type="Proteomes" id="UP000075670">
    <property type="component" value="Unassembled WGS sequence"/>
</dbReference>
<evidence type="ECO:0000313" key="7">
    <source>
        <dbReference type="Proteomes" id="UP000075670"/>
    </source>
</evidence>
<dbReference type="InterPro" id="IPR050191">
    <property type="entry name" value="ATP-dep_DNA_ligase"/>
</dbReference>
<dbReference type="PANTHER" id="PTHR45674:SF4">
    <property type="entry name" value="DNA LIGASE 1"/>
    <property type="match status" value="1"/>
</dbReference>
<dbReference type="InterPro" id="IPR012309">
    <property type="entry name" value="DNA_ligase_ATP-dep_C"/>
</dbReference>
<evidence type="ECO:0000256" key="4">
    <source>
        <dbReference type="ARBA" id="ARBA00034003"/>
    </source>
</evidence>
<accession>A0A151AWG8</accession>
<comment type="similarity">
    <text evidence="1">Belongs to the ATP-dependent DNA ligase family.</text>
</comment>
<dbReference type="GO" id="GO:0006281">
    <property type="term" value="P:DNA repair"/>
    <property type="evidence" value="ECO:0007669"/>
    <property type="project" value="InterPro"/>
</dbReference>
<reference evidence="6 7" key="1">
    <citation type="submission" date="2016-02" db="EMBL/GenBank/DDBJ databases">
        <title>Genome sequence of Moorella mulderi DSM 14980.</title>
        <authorList>
            <person name="Poehlein A."/>
            <person name="Daniel R."/>
        </authorList>
    </citation>
    <scope>NUCLEOTIDE SEQUENCE [LARGE SCALE GENOMIC DNA]</scope>
    <source>
        <strain evidence="6 7">DSM 14980</strain>
    </source>
</reference>
<dbReference type="CDD" id="cd07906">
    <property type="entry name" value="Adenylation_DNA_ligase_LigD_LigC"/>
    <property type="match status" value="1"/>
</dbReference>
<dbReference type="InterPro" id="IPR014146">
    <property type="entry name" value="LigD_ligase_dom"/>
</dbReference>
<dbReference type="PROSITE" id="PS50160">
    <property type="entry name" value="DNA_LIGASE_A3"/>
    <property type="match status" value="1"/>
</dbReference>
<evidence type="ECO:0000313" key="6">
    <source>
        <dbReference type="EMBL" id="KYH32019.1"/>
    </source>
</evidence>
<gene>
    <name evidence="6" type="ORF">MOMUL_19010</name>
</gene>
<dbReference type="NCBIfam" id="TIGR02779">
    <property type="entry name" value="NHEJ_ligase_lig"/>
    <property type="match status" value="1"/>
</dbReference>
<dbReference type="Gene3D" id="3.30.1490.70">
    <property type="match status" value="1"/>
</dbReference>
<dbReference type="EMBL" id="LTBC01000006">
    <property type="protein sequence ID" value="KYH32019.1"/>
    <property type="molecule type" value="Genomic_DNA"/>
</dbReference>
<comment type="caution">
    <text evidence="6">The sequence shown here is derived from an EMBL/GenBank/DDBJ whole genome shotgun (WGS) entry which is preliminary data.</text>
</comment>
<dbReference type="SUPFAM" id="SSF50249">
    <property type="entry name" value="Nucleic acid-binding proteins"/>
    <property type="match status" value="1"/>
</dbReference>
<dbReference type="GO" id="GO:0003910">
    <property type="term" value="F:DNA ligase (ATP) activity"/>
    <property type="evidence" value="ECO:0007669"/>
    <property type="project" value="UniProtKB-EC"/>
</dbReference>
<name>A0A151AWG8_9FIRM</name>
<dbReference type="CDD" id="cd07971">
    <property type="entry name" value="OBF_DNA_ligase_LigD"/>
    <property type="match status" value="1"/>
</dbReference>
<dbReference type="Pfam" id="PF04679">
    <property type="entry name" value="DNA_ligase_A_C"/>
    <property type="match status" value="1"/>
</dbReference>
<organism evidence="6 7">
    <name type="scientific">Moorella mulderi DSM 14980</name>
    <dbReference type="NCBI Taxonomy" id="1122241"/>
    <lineage>
        <taxon>Bacteria</taxon>
        <taxon>Bacillati</taxon>
        <taxon>Bacillota</taxon>
        <taxon>Clostridia</taxon>
        <taxon>Neomoorellales</taxon>
        <taxon>Neomoorellaceae</taxon>
        <taxon>Neomoorella</taxon>
    </lineage>
</organism>
<dbReference type="InterPro" id="IPR012310">
    <property type="entry name" value="DNA_ligase_ATP-dep_cent"/>
</dbReference>
<dbReference type="GO" id="GO:0006310">
    <property type="term" value="P:DNA recombination"/>
    <property type="evidence" value="ECO:0007669"/>
    <property type="project" value="InterPro"/>
</dbReference>
<dbReference type="PANTHER" id="PTHR45674">
    <property type="entry name" value="DNA LIGASE 1/3 FAMILY MEMBER"/>
    <property type="match status" value="1"/>
</dbReference>
<comment type="catalytic activity">
    <reaction evidence="4">
        <text>ATP + (deoxyribonucleotide)n-3'-hydroxyl + 5'-phospho-(deoxyribonucleotide)m = (deoxyribonucleotide)n+m + AMP + diphosphate.</text>
        <dbReference type="EC" id="6.5.1.1"/>
    </reaction>
</comment>
<evidence type="ECO:0000256" key="2">
    <source>
        <dbReference type="ARBA" id="ARBA00012727"/>
    </source>
</evidence>
<dbReference type="Pfam" id="PF01068">
    <property type="entry name" value="DNA_ligase_A_M"/>
    <property type="match status" value="1"/>
</dbReference>